<organism evidence="2 3">
    <name type="scientific">Theobroma cacao</name>
    <name type="common">Cacao</name>
    <name type="synonym">Cocoa</name>
    <dbReference type="NCBI Taxonomy" id="3641"/>
    <lineage>
        <taxon>Eukaryota</taxon>
        <taxon>Viridiplantae</taxon>
        <taxon>Streptophyta</taxon>
        <taxon>Embryophyta</taxon>
        <taxon>Tracheophyta</taxon>
        <taxon>Spermatophyta</taxon>
        <taxon>Magnoliopsida</taxon>
        <taxon>eudicotyledons</taxon>
        <taxon>Gunneridae</taxon>
        <taxon>Pentapetalae</taxon>
        <taxon>rosids</taxon>
        <taxon>malvids</taxon>
        <taxon>Malvales</taxon>
        <taxon>Malvaceae</taxon>
        <taxon>Byttnerioideae</taxon>
        <taxon>Theobroma</taxon>
    </lineage>
</organism>
<dbReference type="Gramene" id="EOX93788">
    <property type="protein sequence ID" value="EOX93788"/>
    <property type="gene ID" value="TCM_002715"/>
</dbReference>
<dbReference type="Proteomes" id="UP000026915">
    <property type="component" value="Chromosome 1"/>
</dbReference>
<accession>A0A061DUW9</accession>
<dbReference type="HOGENOM" id="CLU_991809_0_0_1"/>
<evidence type="ECO:0000313" key="2">
    <source>
        <dbReference type="EMBL" id="EOX93788.1"/>
    </source>
</evidence>
<feature type="region of interest" description="Disordered" evidence="1">
    <location>
        <begin position="130"/>
        <end position="165"/>
    </location>
</feature>
<protein>
    <submittedName>
        <fullName evidence="2">Uncharacterized protein</fullName>
    </submittedName>
</protein>
<dbReference type="InParanoid" id="A0A061DUW9"/>
<dbReference type="EMBL" id="CM001879">
    <property type="protein sequence ID" value="EOX93788.1"/>
    <property type="molecule type" value="Genomic_DNA"/>
</dbReference>
<evidence type="ECO:0000256" key="1">
    <source>
        <dbReference type="SAM" id="MobiDB-lite"/>
    </source>
</evidence>
<name>A0A061DUW9_THECC</name>
<feature type="compositionally biased region" description="Basic and acidic residues" evidence="1">
    <location>
        <begin position="139"/>
        <end position="165"/>
    </location>
</feature>
<proteinExistence type="predicted"/>
<keyword evidence="3" id="KW-1185">Reference proteome</keyword>
<sequence length="281" mass="31556">MNTYLVIFVVCRNFVTSSYGQDSFYPKSSLCEPSRATLRKKRKNTATTSLFKKMRVRELVYYFLFLKIGMMVSLRKEKMIVSEKSWVWHDQTFRDNILKALDKANQFTTKPYVRSNNGFGNLTIYEGESTSSVEVGEQENSKSKSEEESCDHTNDYKSSDESVKEKLPRHEYLSLGGGMDGNVIQESLISMTNFLPSTMQNVSGGDVNAIIGVSGDDVNAITEVNWSVLRFGFGTPQHNNASIISEGTFKITRSIQNNFGIDVTLGATRDVSSLGCFECYS</sequence>
<gene>
    <name evidence="2" type="ORF">TCM_002715</name>
</gene>
<reference evidence="2 3" key="1">
    <citation type="journal article" date="2013" name="Genome Biol.">
        <title>The genome sequence of the most widely cultivated cacao type and its use to identify candidate genes regulating pod color.</title>
        <authorList>
            <person name="Motamayor J.C."/>
            <person name="Mockaitis K."/>
            <person name="Schmutz J."/>
            <person name="Haiminen N."/>
            <person name="Iii D.L."/>
            <person name="Cornejo O."/>
            <person name="Findley S.D."/>
            <person name="Zheng P."/>
            <person name="Utro F."/>
            <person name="Royaert S."/>
            <person name="Saski C."/>
            <person name="Jenkins J."/>
            <person name="Podicheti R."/>
            <person name="Zhao M."/>
            <person name="Scheffler B.E."/>
            <person name="Stack J.C."/>
            <person name="Feltus F.A."/>
            <person name="Mustiga G.M."/>
            <person name="Amores F."/>
            <person name="Phillips W."/>
            <person name="Marelli J.P."/>
            <person name="May G.D."/>
            <person name="Shapiro H."/>
            <person name="Ma J."/>
            <person name="Bustamante C.D."/>
            <person name="Schnell R.J."/>
            <person name="Main D."/>
            <person name="Gilbert D."/>
            <person name="Parida L."/>
            <person name="Kuhn D.N."/>
        </authorList>
    </citation>
    <scope>NUCLEOTIDE SEQUENCE [LARGE SCALE GENOMIC DNA]</scope>
    <source>
        <strain evidence="3">cv. Matina 1-6</strain>
    </source>
</reference>
<dbReference type="AlphaFoldDB" id="A0A061DUW9"/>
<evidence type="ECO:0000313" key="3">
    <source>
        <dbReference type="Proteomes" id="UP000026915"/>
    </source>
</evidence>